<feature type="compositionally biased region" description="Basic and acidic residues" evidence="1">
    <location>
        <begin position="118"/>
        <end position="133"/>
    </location>
</feature>
<protein>
    <submittedName>
        <fullName evidence="2">Uncharacterized protein</fullName>
    </submittedName>
</protein>
<evidence type="ECO:0000313" key="3">
    <source>
        <dbReference type="Proteomes" id="UP000037020"/>
    </source>
</evidence>
<evidence type="ECO:0000256" key="1">
    <source>
        <dbReference type="SAM" id="MobiDB-lite"/>
    </source>
</evidence>
<dbReference type="Proteomes" id="UP000037020">
    <property type="component" value="Unassembled WGS sequence"/>
</dbReference>
<gene>
    <name evidence="2" type="ORF">ADK38_11890</name>
</gene>
<accession>A0ABR5J8U6</accession>
<proteinExistence type="predicted"/>
<reference evidence="2 3" key="1">
    <citation type="submission" date="2015-07" db="EMBL/GenBank/DDBJ databases">
        <authorList>
            <person name="Ju K.-S."/>
            <person name="Doroghazi J.R."/>
            <person name="Metcalf W.W."/>
        </authorList>
    </citation>
    <scope>NUCLEOTIDE SEQUENCE [LARGE SCALE GENOMIC DNA]</scope>
    <source>
        <strain evidence="2 3">NRRL B-3589</strain>
    </source>
</reference>
<dbReference type="EMBL" id="LGUT01000994">
    <property type="protein sequence ID" value="KOG89866.1"/>
    <property type="molecule type" value="Genomic_DNA"/>
</dbReference>
<keyword evidence="3" id="KW-1185">Reference proteome</keyword>
<organism evidence="2 3">
    <name type="scientific">Streptomyces varsoviensis</name>
    <dbReference type="NCBI Taxonomy" id="67373"/>
    <lineage>
        <taxon>Bacteria</taxon>
        <taxon>Bacillati</taxon>
        <taxon>Actinomycetota</taxon>
        <taxon>Actinomycetes</taxon>
        <taxon>Kitasatosporales</taxon>
        <taxon>Streptomycetaceae</taxon>
        <taxon>Streptomyces</taxon>
    </lineage>
</organism>
<name>A0ABR5J8U6_9ACTN</name>
<feature type="region of interest" description="Disordered" evidence="1">
    <location>
        <begin position="109"/>
        <end position="168"/>
    </location>
</feature>
<feature type="compositionally biased region" description="Basic and acidic residues" evidence="1">
    <location>
        <begin position="155"/>
        <end position="168"/>
    </location>
</feature>
<evidence type="ECO:0000313" key="2">
    <source>
        <dbReference type="EMBL" id="KOG89866.1"/>
    </source>
</evidence>
<feature type="non-terminal residue" evidence="2">
    <location>
        <position position="1"/>
    </location>
</feature>
<feature type="non-terminal residue" evidence="2">
    <location>
        <position position="168"/>
    </location>
</feature>
<comment type="caution">
    <text evidence="2">The sequence shown here is derived from an EMBL/GenBank/DDBJ whole genome shotgun (WGS) entry which is preliminary data.</text>
</comment>
<sequence>ELLCGALSALGADRALAAALARAAGGACRFMEQHSPAGQYHLSVGVTSKRCAVTCADYEAPAPSPRGAGARADERGVDSALLRELTRGAAGVEIRDLQVRRDAGNGLLVAFQAGAPPPRRETAERSVRAERPAEPPAAADAGTGKGPAVRSAGRSRWEAPAKEPRRRT</sequence>